<proteinExistence type="predicted"/>
<reference evidence="3" key="1">
    <citation type="submission" date="2014-09" db="EMBL/GenBank/DDBJ databases">
        <title>Genome sequence of the luminous mushroom Mycena chlorophos for searching fungal bioluminescence genes.</title>
        <authorList>
            <person name="Tanaka Y."/>
            <person name="Kasuga D."/>
            <person name="Oba Y."/>
            <person name="Hase S."/>
            <person name="Sato K."/>
            <person name="Oba Y."/>
            <person name="Sakakibara Y."/>
        </authorList>
    </citation>
    <scope>NUCLEOTIDE SEQUENCE</scope>
</reference>
<keyword evidence="2" id="KW-1133">Transmembrane helix</keyword>
<protein>
    <recommendedName>
        <fullName evidence="5">Integral membrane protein</fullName>
    </recommendedName>
</protein>
<evidence type="ECO:0000313" key="3">
    <source>
        <dbReference type="EMBL" id="GAT45208.1"/>
    </source>
</evidence>
<keyword evidence="2" id="KW-0472">Membrane</keyword>
<evidence type="ECO:0000256" key="1">
    <source>
        <dbReference type="SAM" id="MobiDB-lite"/>
    </source>
</evidence>
<dbReference type="EMBL" id="DF841001">
    <property type="protein sequence ID" value="GAT45208.1"/>
    <property type="molecule type" value="Genomic_DNA"/>
</dbReference>
<name>A0ABQ0L222_MYCCL</name>
<feature type="compositionally biased region" description="Acidic residues" evidence="1">
    <location>
        <begin position="45"/>
        <end position="58"/>
    </location>
</feature>
<evidence type="ECO:0008006" key="5">
    <source>
        <dbReference type="Google" id="ProtNLM"/>
    </source>
</evidence>
<evidence type="ECO:0000313" key="4">
    <source>
        <dbReference type="Proteomes" id="UP000815677"/>
    </source>
</evidence>
<sequence>MPWCSCTECSAYPGGRREVSRTTRSQHLKRDARNASASPEPALDHEEEAEEEEEEVPDIGDHINAGIGREKTGKILKALHLIFATLLQALVVALLGPTAAAQLPKIPIPADPRTLYGATLEPQINRIVCCSECFSMYPDNQPIPEICRWRKNPRRGKFCNTELWKYRKTRKGLKRVPRLYYAVQHFGSFLSYFLGRAVIREALEKSAAESYQRAMNGYPKEMTDVQESPAWRGLGNFTHAANNLVWAIYIDWFNLFSNKIAGKIVSSGAIILYCLSLPYHLRFQLDGIIPGPKMPNVWTISYIVDSLVQALNQYQSPRQYVETPSGHIILVQVLVLALIADLAAIRKVAGFLAHNAKQFCSYCHSGHQLGTRFRGRNCALVDALVGVSVCLMGGVWPRRSTPPKAARVDGMANPHQIP</sequence>
<organism evidence="3 4">
    <name type="scientific">Mycena chlorophos</name>
    <name type="common">Agaric fungus</name>
    <name type="synonym">Agaricus chlorophos</name>
    <dbReference type="NCBI Taxonomy" id="658473"/>
    <lineage>
        <taxon>Eukaryota</taxon>
        <taxon>Fungi</taxon>
        <taxon>Dikarya</taxon>
        <taxon>Basidiomycota</taxon>
        <taxon>Agaricomycotina</taxon>
        <taxon>Agaricomycetes</taxon>
        <taxon>Agaricomycetidae</taxon>
        <taxon>Agaricales</taxon>
        <taxon>Marasmiineae</taxon>
        <taxon>Mycenaceae</taxon>
        <taxon>Mycena</taxon>
    </lineage>
</organism>
<feature type="transmembrane region" description="Helical" evidence="2">
    <location>
        <begin position="78"/>
        <end position="96"/>
    </location>
</feature>
<dbReference type="Proteomes" id="UP000815677">
    <property type="component" value="Unassembled WGS sequence"/>
</dbReference>
<accession>A0ABQ0L222</accession>
<keyword evidence="4" id="KW-1185">Reference proteome</keyword>
<gene>
    <name evidence="3" type="ORF">MCHLO_02798</name>
</gene>
<evidence type="ECO:0000256" key="2">
    <source>
        <dbReference type="SAM" id="Phobius"/>
    </source>
</evidence>
<feature type="region of interest" description="Disordered" evidence="1">
    <location>
        <begin position="12"/>
        <end position="64"/>
    </location>
</feature>
<keyword evidence="2" id="KW-0812">Transmembrane</keyword>